<protein>
    <recommendedName>
        <fullName evidence="5">Inosine/uridine-preferring nucleoside hydrolase domain-containing protein</fullName>
    </recommendedName>
</protein>
<proteinExistence type="predicted"/>
<evidence type="ECO:0000313" key="4">
    <source>
        <dbReference type="Proteomes" id="UP001139516"/>
    </source>
</evidence>
<feature type="compositionally biased region" description="Low complexity" evidence="1">
    <location>
        <begin position="135"/>
        <end position="145"/>
    </location>
</feature>
<evidence type="ECO:0000256" key="2">
    <source>
        <dbReference type="SAM" id="SignalP"/>
    </source>
</evidence>
<reference evidence="3" key="1">
    <citation type="submission" date="2022-04" db="EMBL/GenBank/DDBJ databases">
        <title>Roseomonas acroporae sp. nov., isolated from coral Acropora digitifera.</title>
        <authorList>
            <person name="Sun H."/>
        </authorList>
    </citation>
    <scope>NUCLEOTIDE SEQUENCE</scope>
    <source>
        <strain evidence="3">NAR14</strain>
    </source>
</reference>
<comment type="caution">
    <text evidence="3">The sequence shown here is derived from an EMBL/GenBank/DDBJ whole genome shotgun (WGS) entry which is preliminary data.</text>
</comment>
<feature type="compositionally biased region" description="Basic and acidic residues" evidence="1">
    <location>
        <begin position="101"/>
        <end position="112"/>
    </location>
</feature>
<organism evidence="3 4">
    <name type="scientific">Roseomonas acroporae</name>
    <dbReference type="NCBI Taxonomy" id="2937791"/>
    <lineage>
        <taxon>Bacteria</taxon>
        <taxon>Pseudomonadati</taxon>
        <taxon>Pseudomonadota</taxon>
        <taxon>Alphaproteobacteria</taxon>
        <taxon>Acetobacterales</taxon>
        <taxon>Roseomonadaceae</taxon>
        <taxon>Roseomonas</taxon>
    </lineage>
</organism>
<dbReference type="GO" id="GO:0016799">
    <property type="term" value="F:hydrolase activity, hydrolyzing N-glycosyl compounds"/>
    <property type="evidence" value="ECO:0007669"/>
    <property type="project" value="InterPro"/>
</dbReference>
<evidence type="ECO:0000256" key="1">
    <source>
        <dbReference type="SAM" id="MobiDB-lite"/>
    </source>
</evidence>
<keyword evidence="4" id="KW-1185">Reference proteome</keyword>
<gene>
    <name evidence="3" type="ORF">M0638_17395</name>
</gene>
<sequence length="358" mass="37434">MAPAPAWRRGIAILAGLVALASSPGHAGAGAPTVRQGDCVLVDSDAGLDDLRALAVLVPYRRIVAVVVTEGLASPAGGVRALREFLGPGIPVLQGAGPSRPPDDPRIDGRRLPDWRRTAETLNGTFPAGGPAGAPPAAGTGAAAAPGDALPAGLAPLLAGCERLTVLAIGPWSSFLAYAPLLLARDWREPLRVVAQGSPYPDDEENGRPEGWNCAYDRPACEKAFALLTGHGIRARWVDIPQGPSHCGTAEPGRTEEGRVQYAFHPTLGMAYALPPDGLAGKVSAILRRDAAGWAFTSLWDDLAAFYLLAPDLFARIDTSGRFGGHFEPCRAAETMRGMLVRAMAGHWTGAWPLHPGP</sequence>
<dbReference type="AlphaFoldDB" id="A0A9X1Y9R9"/>
<feature type="region of interest" description="Disordered" evidence="1">
    <location>
        <begin position="121"/>
        <end position="145"/>
    </location>
</feature>
<dbReference type="EMBL" id="JALPRX010000076">
    <property type="protein sequence ID" value="MCK8786153.1"/>
    <property type="molecule type" value="Genomic_DNA"/>
</dbReference>
<accession>A0A9X1Y9R9</accession>
<keyword evidence="2" id="KW-0732">Signal</keyword>
<dbReference type="Proteomes" id="UP001139516">
    <property type="component" value="Unassembled WGS sequence"/>
</dbReference>
<feature type="signal peptide" evidence="2">
    <location>
        <begin position="1"/>
        <end position="27"/>
    </location>
</feature>
<name>A0A9X1Y9R9_9PROT</name>
<dbReference type="SUPFAM" id="SSF53590">
    <property type="entry name" value="Nucleoside hydrolase"/>
    <property type="match status" value="1"/>
</dbReference>
<feature type="region of interest" description="Disordered" evidence="1">
    <location>
        <begin position="93"/>
        <end position="112"/>
    </location>
</feature>
<dbReference type="RefSeq" id="WP_248668270.1">
    <property type="nucleotide sequence ID" value="NZ_JALPRX010000076.1"/>
</dbReference>
<dbReference type="InterPro" id="IPR036452">
    <property type="entry name" value="Ribo_hydro-like"/>
</dbReference>
<evidence type="ECO:0000313" key="3">
    <source>
        <dbReference type="EMBL" id="MCK8786153.1"/>
    </source>
</evidence>
<evidence type="ECO:0008006" key="5">
    <source>
        <dbReference type="Google" id="ProtNLM"/>
    </source>
</evidence>
<feature type="chain" id="PRO_5040783570" description="Inosine/uridine-preferring nucleoside hydrolase domain-containing protein" evidence="2">
    <location>
        <begin position="28"/>
        <end position="358"/>
    </location>
</feature>
<dbReference type="Gene3D" id="3.90.245.10">
    <property type="entry name" value="Ribonucleoside hydrolase-like"/>
    <property type="match status" value="1"/>
</dbReference>